<protein>
    <submittedName>
        <fullName evidence="1">Uncharacterized protein</fullName>
    </submittedName>
</protein>
<dbReference type="Proteomes" id="UP001057402">
    <property type="component" value="Chromosome 4"/>
</dbReference>
<gene>
    <name evidence="1" type="ORF">MLD38_016288</name>
</gene>
<evidence type="ECO:0000313" key="1">
    <source>
        <dbReference type="EMBL" id="KAI4378864.1"/>
    </source>
</evidence>
<evidence type="ECO:0000313" key="2">
    <source>
        <dbReference type="Proteomes" id="UP001057402"/>
    </source>
</evidence>
<accession>A0ACB9RJ31</accession>
<proteinExistence type="predicted"/>
<sequence length="75" mass="8751">MLMAAWKTKAVEERRMYHGLLTKMGFRRDAFMETGLVRMYVGCGRVSEGRLLFDRMGRRRDVVAWNAMIGGCIYQ</sequence>
<keyword evidence="2" id="KW-1185">Reference proteome</keyword>
<dbReference type="EMBL" id="CM042883">
    <property type="protein sequence ID" value="KAI4378864.1"/>
    <property type="molecule type" value="Genomic_DNA"/>
</dbReference>
<comment type="caution">
    <text evidence="1">The sequence shown here is derived from an EMBL/GenBank/DDBJ whole genome shotgun (WGS) entry which is preliminary data.</text>
</comment>
<reference evidence="2" key="1">
    <citation type="journal article" date="2023" name="Front. Plant Sci.">
        <title>Chromosomal-level genome assembly of Melastoma candidum provides insights into trichome evolution.</title>
        <authorList>
            <person name="Zhong Y."/>
            <person name="Wu W."/>
            <person name="Sun C."/>
            <person name="Zou P."/>
            <person name="Liu Y."/>
            <person name="Dai S."/>
            <person name="Zhou R."/>
        </authorList>
    </citation>
    <scope>NUCLEOTIDE SEQUENCE [LARGE SCALE GENOMIC DNA]</scope>
</reference>
<organism evidence="1 2">
    <name type="scientific">Melastoma candidum</name>
    <dbReference type="NCBI Taxonomy" id="119954"/>
    <lineage>
        <taxon>Eukaryota</taxon>
        <taxon>Viridiplantae</taxon>
        <taxon>Streptophyta</taxon>
        <taxon>Embryophyta</taxon>
        <taxon>Tracheophyta</taxon>
        <taxon>Spermatophyta</taxon>
        <taxon>Magnoliopsida</taxon>
        <taxon>eudicotyledons</taxon>
        <taxon>Gunneridae</taxon>
        <taxon>Pentapetalae</taxon>
        <taxon>rosids</taxon>
        <taxon>malvids</taxon>
        <taxon>Myrtales</taxon>
        <taxon>Melastomataceae</taxon>
        <taxon>Melastomatoideae</taxon>
        <taxon>Melastomateae</taxon>
        <taxon>Melastoma</taxon>
    </lineage>
</organism>
<name>A0ACB9RJ31_9MYRT</name>